<dbReference type="Proteomes" id="UP000006727">
    <property type="component" value="Chromosome 12"/>
</dbReference>
<keyword evidence="4" id="KW-0433">Leucine-rich repeat</keyword>
<proteinExistence type="predicted"/>
<protein>
    <recommendedName>
        <fullName evidence="10">Cell wall hydroxyproline-rich glycoprotein</fullName>
    </recommendedName>
</protein>
<keyword evidence="6" id="KW-0677">Repeat</keyword>
<dbReference type="OrthoDB" id="676979at2759"/>
<dbReference type="EMBL" id="ABEU02000012">
    <property type="protein sequence ID" value="PNR44247.1"/>
    <property type="molecule type" value="Genomic_DNA"/>
</dbReference>
<evidence type="ECO:0000256" key="11">
    <source>
        <dbReference type="SAM" id="MobiDB-lite"/>
    </source>
</evidence>
<dbReference type="EnsemblPlants" id="Pp3c12_22970V3.2">
    <property type="protein sequence ID" value="Pp3c12_22970V3.2"/>
    <property type="gene ID" value="Pp3c12_22970"/>
</dbReference>
<dbReference type="PaxDb" id="3218-PP1S118_151V6.1"/>
<dbReference type="InterPro" id="IPR001611">
    <property type="entry name" value="Leu-rich_rpt"/>
</dbReference>
<reference evidence="14 16" key="2">
    <citation type="journal article" date="2018" name="Plant J.">
        <title>The Physcomitrella patens chromosome-scale assembly reveals moss genome structure and evolution.</title>
        <authorList>
            <person name="Lang D."/>
            <person name="Ullrich K.K."/>
            <person name="Murat F."/>
            <person name="Fuchs J."/>
            <person name="Jenkins J."/>
            <person name="Haas F.B."/>
            <person name="Piednoel M."/>
            <person name="Gundlach H."/>
            <person name="Van Bel M."/>
            <person name="Meyberg R."/>
            <person name="Vives C."/>
            <person name="Morata J."/>
            <person name="Symeonidi A."/>
            <person name="Hiss M."/>
            <person name="Muchero W."/>
            <person name="Kamisugi Y."/>
            <person name="Saleh O."/>
            <person name="Blanc G."/>
            <person name="Decker E.L."/>
            <person name="van Gessel N."/>
            <person name="Grimwood J."/>
            <person name="Hayes R.D."/>
            <person name="Graham S.W."/>
            <person name="Gunter L.E."/>
            <person name="McDaniel S.F."/>
            <person name="Hoernstein S.N.W."/>
            <person name="Larsson A."/>
            <person name="Li F.W."/>
            <person name="Perroud P.F."/>
            <person name="Phillips J."/>
            <person name="Ranjan P."/>
            <person name="Rokshar D.S."/>
            <person name="Rothfels C.J."/>
            <person name="Schneider L."/>
            <person name="Shu S."/>
            <person name="Stevenson D.W."/>
            <person name="Thummler F."/>
            <person name="Tillich M."/>
            <person name="Villarreal Aguilar J.C."/>
            <person name="Widiez T."/>
            <person name="Wong G.K."/>
            <person name="Wymore A."/>
            <person name="Zhang Y."/>
            <person name="Zimmer A.D."/>
            <person name="Quatrano R.S."/>
            <person name="Mayer K.F.X."/>
            <person name="Goodstein D."/>
            <person name="Casacuberta J.M."/>
            <person name="Vandepoele K."/>
            <person name="Reski R."/>
            <person name="Cuming A.C."/>
            <person name="Tuskan G.A."/>
            <person name="Maumus F."/>
            <person name="Salse J."/>
            <person name="Schmutz J."/>
            <person name="Rensing S.A."/>
        </authorList>
    </citation>
    <scope>NUCLEOTIDE SEQUENCE [LARGE SCALE GENOMIC DNA]</scope>
    <source>
        <strain evidence="15 16">cv. Gransden 2004</strain>
    </source>
</reference>
<evidence type="ECO:0000256" key="4">
    <source>
        <dbReference type="ARBA" id="ARBA00022614"/>
    </source>
</evidence>
<dbReference type="Pfam" id="PF13855">
    <property type="entry name" value="LRR_8"/>
    <property type="match status" value="1"/>
</dbReference>
<dbReference type="EnsemblPlants" id="Pp3c12_22970V3.3">
    <property type="protein sequence ID" value="Pp3c12_22970V3.3"/>
    <property type="gene ID" value="Pp3c12_22970"/>
</dbReference>
<dbReference type="Pfam" id="PF08263">
    <property type="entry name" value="LRRNT_2"/>
    <property type="match status" value="1"/>
</dbReference>
<keyword evidence="2" id="KW-0134">Cell wall</keyword>
<keyword evidence="3" id="KW-0964">Secreted</keyword>
<dbReference type="CDD" id="cd00037">
    <property type="entry name" value="CLECT"/>
    <property type="match status" value="1"/>
</dbReference>
<feature type="domain" description="C-type lectin" evidence="13">
    <location>
        <begin position="454"/>
        <end position="599"/>
    </location>
</feature>
<dbReference type="PANTHER" id="PTHR32093">
    <property type="entry name" value="LEUCINE-RICH REPEAT EXTENSIN-LIKE PROTEIN 3-RELATED"/>
    <property type="match status" value="1"/>
</dbReference>
<evidence type="ECO:0000256" key="12">
    <source>
        <dbReference type="SAM" id="SignalP"/>
    </source>
</evidence>
<dbReference type="Gene3D" id="3.10.100.10">
    <property type="entry name" value="Mannose-Binding Protein A, subunit A"/>
    <property type="match status" value="1"/>
</dbReference>
<dbReference type="PROSITE" id="PS50041">
    <property type="entry name" value="C_TYPE_LECTIN_2"/>
    <property type="match status" value="1"/>
</dbReference>
<evidence type="ECO:0000313" key="14">
    <source>
        <dbReference type="EMBL" id="PNR44247.1"/>
    </source>
</evidence>
<dbReference type="FunFam" id="3.80.10.10:FF:000224">
    <property type="entry name" value="Leucine-rich repeat extensin-like protein 1"/>
    <property type="match status" value="1"/>
</dbReference>
<feature type="region of interest" description="Disordered" evidence="11">
    <location>
        <begin position="388"/>
        <end position="449"/>
    </location>
</feature>
<dbReference type="SUPFAM" id="SSF52058">
    <property type="entry name" value="L domain-like"/>
    <property type="match status" value="1"/>
</dbReference>
<dbReference type="InterPro" id="IPR013210">
    <property type="entry name" value="LRR_N_plant-typ"/>
</dbReference>
<accession>A0A2K1JRU0</accession>
<dbReference type="InterPro" id="IPR051582">
    <property type="entry name" value="LRR_extensin-like_regulator"/>
</dbReference>
<keyword evidence="5 12" id="KW-0732">Signal</keyword>
<dbReference type="EnsemblPlants" id="Pp3c12_22970V3.1">
    <property type="protein sequence ID" value="Pp3c12_22970V3.1"/>
    <property type="gene ID" value="Pp3c12_22970"/>
</dbReference>
<dbReference type="SUPFAM" id="SSF56436">
    <property type="entry name" value="C-type lectin-like"/>
    <property type="match status" value="1"/>
</dbReference>
<dbReference type="InterPro" id="IPR016187">
    <property type="entry name" value="CTDL_fold"/>
</dbReference>
<evidence type="ECO:0000256" key="6">
    <source>
        <dbReference type="ARBA" id="ARBA00022737"/>
    </source>
</evidence>
<keyword evidence="16" id="KW-1185">Reference proteome</keyword>
<dbReference type="GeneID" id="112289772"/>
<name>A0A2K1JRU0_PHYPA</name>
<evidence type="ECO:0000259" key="13">
    <source>
        <dbReference type="PROSITE" id="PS50041"/>
    </source>
</evidence>
<dbReference type="InterPro" id="IPR016186">
    <property type="entry name" value="C-type_lectin-like/link_sf"/>
</dbReference>
<sequence>MAPTKAGALTCFQLGRMGTTMKTLWLVSMLVCVRAAVAATEHPFFGTRPIGNHPPGVGNHPPGVGRHGPAWSKWRAYIALQAWKKAIVDDPKGILDTWVGLDVCEYEGVFCSPPEDPNLSYLEVVSGIDLNEAYLKGPLAPELGLLREIGIFHVNSNRFYGTVPDSFRYMKTLFELDLSNNKLSGKFPEVVLDIPRLEYLDIRFNNFYGKLPRELFSKPLDALFVNNNNFDGEIPENLGESKVSAIVLANNNFEGGIPESIGQLENVEEIVALNNNFKGGLPHGIGNLTGVTLFDCSENKITGALPKSIEGMASLEVFDMSDNMLGGMVTAELCELDNITSIVLDNNFFTGIAPSCAALGDILSLDGNCVPGSQGQKDAATCAAFYNGGGTPSPTPPTPTPVTPSPPTPTPSPPTPTPVTPSPPPAPSPPPPAVLPPAPEAEGECPEGYEPGRKSGTCFMLVKEPQTWAQAEYYCRRQSDGHLAAAADWDELKDLGMLCYQSNETVFGDANNPLGLGCYIGGRRAYKLMPTTRGWSYPMSPCVEFNQSWWNNDEPNNLGGYEGCLTIKFESEEQSRDPEKLPYMFNDLSCDVRLPFICALTRCEDVGCDLPDTCQTEGDKDAKCYTEASKAVGYGCDCSDGHYADESGTCIPSDS</sequence>
<dbReference type="Gramene" id="Pp3c12_22970V3.2">
    <property type="protein sequence ID" value="Pp3c12_22970V3.2"/>
    <property type="gene ID" value="Pp3c12_22970"/>
</dbReference>
<gene>
    <name evidence="15" type="primary">LOC112289772</name>
    <name evidence="14" type="ORF">PHYPA_016631</name>
</gene>
<reference evidence="15" key="3">
    <citation type="submission" date="2020-12" db="UniProtKB">
        <authorList>
            <consortium name="EnsemblPlants"/>
        </authorList>
    </citation>
    <scope>IDENTIFICATION</scope>
</reference>
<evidence type="ECO:0000313" key="15">
    <source>
        <dbReference type="EnsemblPlants" id="Pp3c12_22970V3.1"/>
    </source>
</evidence>
<dbReference type="STRING" id="3218.A0A2K1JRU0"/>
<dbReference type="GO" id="GO:0071555">
    <property type="term" value="P:cell wall organization"/>
    <property type="evidence" value="ECO:0007669"/>
    <property type="project" value="UniProtKB-KW"/>
</dbReference>
<dbReference type="InterPro" id="IPR001304">
    <property type="entry name" value="C-type_lectin-like"/>
</dbReference>
<evidence type="ECO:0000256" key="5">
    <source>
        <dbReference type="ARBA" id="ARBA00022729"/>
    </source>
</evidence>
<evidence type="ECO:0000256" key="9">
    <source>
        <dbReference type="ARBA" id="ARBA00023316"/>
    </source>
</evidence>
<organism evidence="14">
    <name type="scientific">Physcomitrium patens</name>
    <name type="common">Spreading-leaved earth moss</name>
    <name type="synonym">Physcomitrella patens</name>
    <dbReference type="NCBI Taxonomy" id="3218"/>
    <lineage>
        <taxon>Eukaryota</taxon>
        <taxon>Viridiplantae</taxon>
        <taxon>Streptophyta</taxon>
        <taxon>Embryophyta</taxon>
        <taxon>Bryophyta</taxon>
        <taxon>Bryophytina</taxon>
        <taxon>Bryopsida</taxon>
        <taxon>Funariidae</taxon>
        <taxon>Funariales</taxon>
        <taxon>Funariaceae</taxon>
        <taxon>Physcomitrium</taxon>
    </lineage>
</organism>
<evidence type="ECO:0000256" key="2">
    <source>
        <dbReference type="ARBA" id="ARBA00022512"/>
    </source>
</evidence>
<dbReference type="RefSeq" id="XP_024391105.1">
    <property type="nucleotide sequence ID" value="XM_024535337.2"/>
</dbReference>
<dbReference type="FunFam" id="3.80.10.10:FF:000383">
    <property type="entry name" value="Leucine-rich repeat receptor protein kinase EMS1"/>
    <property type="match status" value="1"/>
</dbReference>
<feature type="compositionally biased region" description="Pro residues" evidence="11">
    <location>
        <begin position="393"/>
        <end position="439"/>
    </location>
</feature>
<dbReference type="KEGG" id="ppp:112289772"/>
<feature type="chain" id="PRO_5043158181" description="Cell wall hydroxyproline-rich glycoprotein" evidence="12">
    <location>
        <begin position="39"/>
        <end position="655"/>
    </location>
</feature>
<evidence type="ECO:0000256" key="1">
    <source>
        <dbReference type="ARBA" id="ARBA00004191"/>
    </source>
</evidence>
<evidence type="ECO:0000256" key="7">
    <source>
        <dbReference type="ARBA" id="ARBA00023180"/>
    </source>
</evidence>
<dbReference type="InterPro" id="IPR032675">
    <property type="entry name" value="LRR_dom_sf"/>
</dbReference>
<dbReference type="PANTHER" id="PTHR32093:SF121">
    <property type="entry name" value="LEUCINE-RICH REPEAT EXTENSIN-LIKE PROTEIN 6"/>
    <property type="match status" value="1"/>
</dbReference>
<reference evidence="14 16" key="1">
    <citation type="journal article" date="2008" name="Science">
        <title>The Physcomitrella genome reveals evolutionary insights into the conquest of land by plants.</title>
        <authorList>
            <person name="Rensing S."/>
            <person name="Lang D."/>
            <person name="Zimmer A."/>
            <person name="Terry A."/>
            <person name="Salamov A."/>
            <person name="Shapiro H."/>
            <person name="Nishiyama T."/>
            <person name="Perroud P.-F."/>
            <person name="Lindquist E."/>
            <person name="Kamisugi Y."/>
            <person name="Tanahashi T."/>
            <person name="Sakakibara K."/>
            <person name="Fujita T."/>
            <person name="Oishi K."/>
            <person name="Shin-I T."/>
            <person name="Kuroki Y."/>
            <person name="Toyoda A."/>
            <person name="Suzuki Y."/>
            <person name="Hashimoto A."/>
            <person name="Yamaguchi K."/>
            <person name="Sugano A."/>
            <person name="Kohara Y."/>
            <person name="Fujiyama A."/>
            <person name="Anterola A."/>
            <person name="Aoki S."/>
            <person name="Ashton N."/>
            <person name="Barbazuk W.B."/>
            <person name="Barker E."/>
            <person name="Bennetzen J."/>
            <person name="Bezanilla M."/>
            <person name="Blankenship R."/>
            <person name="Cho S.H."/>
            <person name="Dutcher S."/>
            <person name="Estelle M."/>
            <person name="Fawcett J.A."/>
            <person name="Gundlach H."/>
            <person name="Hanada K."/>
            <person name="Heyl A."/>
            <person name="Hicks K.A."/>
            <person name="Hugh J."/>
            <person name="Lohr M."/>
            <person name="Mayer K."/>
            <person name="Melkozernov A."/>
            <person name="Murata T."/>
            <person name="Nelson D."/>
            <person name="Pils B."/>
            <person name="Prigge M."/>
            <person name="Reiss B."/>
            <person name="Renner T."/>
            <person name="Rombauts S."/>
            <person name="Rushton P."/>
            <person name="Sanderfoot A."/>
            <person name="Schween G."/>
            <person name="Shiu S.-H."/>
            <person name="Stueber K."/>
            <person name="Theodoulou F.L."/>
            <person name="Tu H."/>
            <person name="Van de Peer Y."/>
            <person name="Verrier P.J."/>
            <person name="Waters E."/>
            <person name="Wood A."/>
            <person name="Yang L."/>
            <person name="Cove D."/>
            <person name="Cuming A."/>
            <person name="Hasebe M."/>
            <person name="Lucas S."/>
            <person name="Mishler D.B."/>
            <person name="Reski R."/>
            <person name="Grigoriev I."/>
            <person name="Quatrano R.S."/>
            <person name="Boore J.L."/>
        </authorList>
    </citation>
    <scope>NUCLEOTIDE SEQUENCE [LARGE SCALE GENOMIC DNA]</scope>
    <source>
        <strain evidence="15 16">cv. Gransden 2004</strain>
    </source>
</reference>
<dbReference type="Gramene" id="Pp3c12_22970V3.1">
    <property type="protein sequence ID" value="Pp3c12_22970V3.1"/>
    <property type="gene ID" value="Pp3c12_22970"/>
</dbReference>
<evidence type="ECO:0000313" key="16">
    <source>
        <dbReference type="Proteomes" id="UP000006727"/>
    </source>
</evidence>
<keyword evidence="7" id="KW-0325">Glycoprotein</keyword>
<keyword evidence="8" id="KW-0379">Hydroxylation</keyword>
<dbReference type="Gramene" id="Pp3c12_22970V3.3">
    <property type="protein sequence ID" value="Pp3c12_22970V3.3"/>
    <property type="gene ID" value="Pp3c12_22970"/>
</dbReference>
<dbReference type="AlphaFoldDB" id="A0A2K1JRU0"/>
<evidence type="ECO:0000256" key="3">
    <source>
        <dbReference type="ARBA" id="ARBA00022525"/>
    </source>
</evidence>
<evidence type="ECO:0000256" key="8">
    <source>
        <dbReference type="ARBA" id="ARBA00023278"/>
    </source>
</evidence>
<feature type="signal peptide" evidence="12">
    <location>
        <begin position="1"/>
        <end position="38"/>
    </location>
</feature>
<dbReference type="Gene3D" id="3.80.10.10">
    <property type="entry name" value="Ribonuclease Inhibitor"/>
    <property type="match status" value="2"/>
</dbReference>
<keyword evidence="9" id="KW-0961">Cell wall biogenesis/degradation</keyword>
<evidence type="ECO:0000256" key="10">
    <source>
        <dbReference type="ARBA" id="ARBA00041871"/>
    </source>
</evidence>
<dbReference type="SMART" id="SM00034">
    <property type="entry name" value="CLECT"/>
    <property type="match status" value="1"/>
</dbReference>
<comment type="subcellular location">
    <subcellularLocation>
        <location evidence="1">Secreted</location>
        <location evidence="1">Cell wall</location>
    </subcellularLocation>
</comment>